<dbReference type="PANTHER" id="PTHR46193:SF10">
    <property type="entry name" value="6-PHOSPHOGLUCONATE PHOSPHATASE"/>
    <property type="match status" value="1"/>
</dbReference>
<evidence type="ECO:0000256" key="1">
    <source>
        <dbReference type="ARBA" id="ARBA00001946"/>
    </source>
</evidence>
<keyword evidence="3" id="KW-0479">Metal-binding</keyword>
<evidence type="ECO:0000313" key="6">
    <source>
        <dbReference type="Proteomes" id="UP001430990"/>
    </source>
</evidence>
<evidence type="ECO:0000256" key="3">
    <source>
        <dbReference type="ARBA" id="ARBA00022723"/>
    </source>
</evidence>
<dbReference type="Proteomes" id="UP001430990">
    <property type="component" value="Chromosome"/>
</dbReference>
<keyword evidence="6" id="KW-1185">Reference proteome</keyword>
<proteinExistence type="inferred from homology"/>
<dbReference type="InterPro" id="IPR036412">
    <property type="entry name" value="HAD-like_sf"/>
</dbReference>
<evidence type="ECO:0000256" key="4">
    <source>
        <dbReference type="ARBA" id="ARBA00022842"/>
    </source>
</evidence>
<keyword evidence="4" id="KW-0460">Magnesium</keyword>
<dbReference type="Gene3D" id="1.10.150.240">
    <property type="entry name" value="Putative phosphatase, domain 2"/>
    <property type="match status" value="1"/>
</dbReference>
<sequence length="221" mass="23824">MAKALIFDFDGVVADSEVLANTVLAEIVTELGVPTTVEDSYRAYLGKRFSEIIAEIEKTVGRTLPLSFSDQYQARTLDRFRQSLLPIAGVREFIARFDDVPRCIASSSSPDRLALCLDVLNMTSLFDGRVFSASNVERGKPYPDIFLHASASIGIPPSSCIVIEDSPSGVTAATAAGCTVVGLLAAGHIREDHGAFLKKAGAHYLALDYLEAERIVAELLD</sequence>
<dbReference type="Gene3D" id="3.40.50.1000">
    <property type="entry name" value="HAD superfamily/HAD-like"/>
    <property type="match status" value="1"/>
</dbReference>
<dbReference type="InterPro" id="IPR023214">
    <property type="entry name" value="HAD_sf"/>
</dbReference>
<dbReference type="InterPro" id="IPR041492">
    <property type="entry name" value="HAD_2"/>
</dbReference>
<comment type="cofactor">
    <cofactor evidence="1">
        <name>Mg(2+)</name>
        <dbReference type="ChEBI" id="CHEBI:18420"/>
    </cofactor>
</comment>
<dbReference type="InterPro" id="IPR023198">
    <property type="entry name" value="PGP-like_dom2"/>
</dbReference>
<protein>
    <submittedName>
        <fullName evidence="5">HAD-IA family hydrolase</fullName>
    </submittedName>
</protein>
<dbReference type="SFLD" id="SFLDG01129">
    <property type="entry name" value="C1.5:_HAD__Beta-PGM__Phosphata"/>
    <property type="match status" value="1"/>
</dbReference>
<dbReference type="InterPro" id="IPR051600">
    <property type="entry name" value="Beta-PGM-like"/>
</dbReference>
<comment type="similarity">
    <text evidence="2">Belongs to the HAD-like hydrolase superfamily. CbbY/CbbZ/Gph/YieH family.</text>
</comment>
<keyword evidence="5" id="KW-0378">Hydrolase</keyword>
<dbReference type="InterPro" id="IPR006439">
    <property type="entry name" value="HAD-SF_hydro_IA"/>
</dbReference>
<dbReference type="Pfam" id="PF13419">
    <property type="entry name" value="HAD_2"/>
    <property type="match status" value="1"/>
</dbReference>
<dbReference type="SUPFAM" id="SSF56784">
    <property type="entry name" value="HAD-like"/>
    <property type="match status" value="1"/>
</dbReference>
<dbReference type="SFLD" id="SFLDS00003">
    <property type="entry name" value="Haloacid_Dehalogenase"/>
    <property type="match status" value="1"/>
</dbReference>
<dbReference type="GO" id="GO:0016787">
    <property type="term" value="F:hydrolase activity"/>
    <property type="evidence" value="ECO:0007669"/>
    <property type="project" value="UniProtKB-KW"/>
</dbReference>
<organism evidence="5 6">
    <name type="scientific">Bradyrhizobium barranii</name>
    <dbReference type="NCBI Taxonomy" id="2992140"/>
    <lineage>
        <taxon>Bacteria</taxon>
        <taxon>Pseudomonadati</taxon>
        <taxon>Pseudomonadota</taxon>
        <taxon>Alphaproteobacteria</taxon>
        <taxon>Hyphomicrobiales</taxon>
        <taxon>Nitrobacteraceae</taxon>
        <taxon>Bradyrhizobium</taxon>
    </lineage>
</organism>
<dbReference type="NCBIfam" id="TIGR01549">
    <property type="entry name" value="HAD-SF-IA-v1"/>
    <property type="match status" value="1"/>
</dbReference>
<dbReference type="RefSeq" id="WP_063982699.1">
    <property type="nucleotide sequence ID" value="NZ_CP088100.1"/>
</dbReference>
<gene>
    <name evidence="5" type="ORF">BjapCC829_27570</name>
</gene>
<evidence type="ECO:0000256" key="2">
    <source>
        <dbReference type="ARBA" id="ARBA00006171"/>
    </source>
</evidence>
<dbReference type="EMBL" id="CP088100">
    <property type="protein sequence ID" value="UFW83711.1"/>
    <property type="molecule type" value="Genomic_DNA"/>
</dbReference>
<dbReference type="SFLD" id="SFLDG01135">
    <property type="entry name" value="C1.5.6:_HAD__Beta-PGM__Phospha"/>
    <property type="match status" value="1"/>
</dbReference>
<evidence type="ECO:0000313" key="5">
    <source>
        <dbReference type="EMBL" id="UFW83711.1"/>
    </source>
</evidence>
<dbReference type="NCBIfam" id="TIGR01509">
    <property type="entry name" value="HAD-SF-IA-v3"/>
    <property type="match status" value="1"/>
</dbReference>
<dbReference type="PANTHER" id="PTHR46193">
    <property type="entry name" value="6-PHOSPHOGLUCONATE PHOSPHATASE"/>
    <property type="match status" value="1"/>
</dbReference>
<reference evidence="5" key="1">
    <citation type="submission" date="2021-11" db="EMBL/GenBank/DDBJ databases">
        <title>Australian commercial rhizobial inoculants.</title>
        <authorList>
            <person name="Kohlmeier M.G."/>
            <person name="O'Hara G.W."/>
            <person name="Colombi E."/>
            <person name="Ramsay J.P."/>
            <person name="Terpolilli J."/>
        </authorList>
    </citation>
    <scope>NUCLEOTIDE SEQUENCE</scope>
    <source>
        <strain evidence="5">CC829</strain>
    </source>
</reference>
<name>A0ABY3QDH8_9BRAD</name>
<accession>A0ABY3QDH8</accession>